<dbReference type="EMBL" id="JAMKFB020000020">
    <property type="protein sequence ID" value="KAL0165229.1"/>
    <property type="molecule type" value="Genomic_DNA"/>
</dbReference>
<dbReference type="PANTHER" id="PTHR18806:SF4">
    <property type="entry name" value="RNA-BINDING PROTEIN 25"/>
    <property type="match status" value="1"/>
</dbReference>
<protein>
    <submittedName>
        <fullName evidence="1">Uncharacterized protein</fullName>
    </submittedName>
</protein>
<name>A0ABD0NTJ2_CIRMR</name>
<feature type="non-terminal residue" evidence="1">
    <location>
        <position position="93"/>
    </location>
</feature>
<dbReference type="PANTHER" id="PTHR18806">
    <property type="entry name" value="RBM25 PROTEIN"/>
    <property type="match status" value="1"/>
</dbReference>
<feature type="non-terminal residue" evidence="1">
    <location>
        <position position="1"/>
    </location>
</feature>
<evidence type="ECO:0000313" key="2">
    <source>
        <dbReference type="Proteomes" id="UP001529510"/>
    </source>
</evidence>
<reference evidence="1 2" key="1">
    <citation type="submission" date="2024-05" db="EMBL/GenBank/DDBJ databases">
        <title>Genome sequencing and assembly of Indian major carp, Cirrhinus mrigala (Hamilton, 1822).</title>
        <authorList>
            <person name="Mohindra V."/>
            <person name="Chowdhury L.M."/>
            <person name="Lal K."/>
            <person name="Jena J.K."/>
        </authorList>
    </citation>
    <scope>NUCLEOTIDE SEQUENCE [LARGE SCALE GENOMIC DNA]</scope>
    <source>
        <strain evidence="1">CM1030</strain>
        <tissue evidence="1">Blood</tissue>
    </source>
</reference>
<dbReference type="Gene3D" id="1.20.1390.10">
    <property type="entry name" value="PWI domain"/>
    <property type="match status" value="1"/>
</dbReference>
<organism evidence="1 2">
    <name type="scientific">Cirrhinus mrigala</name>
    <name type="common">Mrigala</name>
    <dbReference type="NCBI Taxonomy" id="683832"/>
    <lineage>
        <taxon>Eukaryota</taxon>
        <taxon>Metazoa</taxon>
        <taxon>Chordata</taxon>
        <taxon>Craniata</taxon>
        <taxon>Vertebrata</taxon>
        <taxon>Euteleostomi</taxon>
        <taxon>Actinopterygii</taxon>
        <taxon>Neopterygii</taxon>
        <taxon>Teleostei</taxon>
        <taxon>Ostariophysi</taxon>
        <taxon>Cypriniformes</taxon>
        <taxon>Cyprinidae</taxon>
        <taxon>Labeoninae</taxon>
        <taxon>Labeonini</taxon>
        <taxon>Cirrhinus</taxon>
    </lineage>
</organism>
<dbReference type="InterPro" id="IPR052768">
    <property type="entry name" value="RBM25"/>
</dbReference>
<accession>A0ABD0NTJ2</accession>
<evidence type="ECO:0000313" key="1">
    <source>
        <dbReference type="EMBL" id="KAL0165229.1"/>
    </source>
</evidence>
<proteinExistence type="predicted"/>
<comment type="caution">
    <text evidence="1">The sequence shown here is derived from an EMBL/GenBank/DDBJ whole genome shotgun (WGS) entry which is preliminary data.</text>
</comment>
<sequence>PGQPSVAKRKKLAVESVFNRFDDDEVDEAPRKRKLVPLDYEDEEKGADVSAVTGGKGVNTEEKRKHIKSLIEKIPTAKPELFNYPLDWSVVDT</sequence>
<dbReference type="Proteomes" id="UP001529510">
    <property type="component" value="Unassembled WGS sequence"/>
</dbReference>
<gene>
    <name evidence="1" type="ORF">M9458_040982</name>
</gene>
<dbReference type="AlphaFoldDB" id="A0ABD0NTJ2"/>
<keyword evidence="2" id="KW-1185">Reference proteome</keyword>